<dbReference type="GO" id="GO:0004497">
    <property type="term" value="F:monooxygenase activity"/>
    <property type="evidence" value="ECO:0007669"/>
    <property type="project" value="UniProtKB-KW"/>
</dbReference>
<evidence type="ECO:0000256" key="3">
    <source>
        <dbReference type="ARBA" id="ARBA00022723"/>
    </source>
</evidence>
<evidence type="ECO:0000256" key="4">
    <source>
        <dbReference type="ARBA" id="ARBA00023002"/>
    </source>
</evidence>
<reference evidence="8" key="1">
    <citation type="submission" date="2019-10" db="EMBL/GenBank/DDBJ databases">
        <authorList>
            <person name="Nor Muhammad N."/>
        </authorList>
    </citation>
    <scope>NUCLEOTIDE SEQUENCE</scope>
</reference>
<keyword evidence="2" id="KW-0575">Peroxidase</keyword>
<keyword evidence="8" id="KW-0503">Monooxygenase</keyword>
<accession>A0A5K1K313</accession>
<dbReference type="GO" id="GO:0020037">
    <property type="term" value="F:heme binding"/>
    <property type="evidence" value="ECO:0007669"/>
    <property type="project" value="InterPro"/>
</dbReference>
<comment type="cofactor">
    <cofactor evidence="1">
        <name>heme b</name>
        <dbReference type="ChEBI" id="CHEBI:60344"/>
    </cofactor>
</comment>
<feature type="domain" description="DyP dimeric alpha+beta barrel" evidence="7">
    <location>
        <begin position="2"/>
        <end position="89"/>
    </location>
</feature>
<evidence type="ECO:0000256" key="1">
    <source>
        <dbReference type="ARBA" id="ARBA00001970"/>
    </source>
</evidence>
<evidence type="ECO:0000256" key="5">
    <source>
        <dbReference type="ARBA" id="ARBA00023004"/>
    </source>
</evidence>
<protein>
    <submittedName>
        <fullName evidence="8">Cytochrome P450 monooxygenase AKT7 )</fullName>
        <ecNumber evidence="8">1.-.-.-</ecNumber>
    </submittedName>
</protein>
<gene>
    <name evidence="8" type="primary">V5XZS6</name>
</gene>
<dbReference type="InterPro" id="IPR011008">
    <property type="entry name" value="Dimeric_a/b-barrel"/>
</dbReference>
<keyword evidence="4 8" id="KW-0560">Oxidoreductase</keyword>
<dbReference type="InterPro" id="IPR006314">
    <property type="entry name" value="Dyp_peroxidase"/>
</dbReference>
<dbReference type="EC" id="1.-.-.-" evidence="8"/>
<dbReference type="GO" id="GO:0004601">
    <property type="term" value="F:peroxidase activity"/>
    <property type="evidence" value="ECO:0007669"/>
    <property type="project" value="UniProtKB-KW"/>
</dbReference>
<evidence type="ECO:0000259" key="7">
    <source>
        <dbReference type="Pfam" id="PF21105"/>
    </source>
</evidence>
<keyword evidence="5" id="KW-0408">Iron</keyword>
<evidence type="ECO:0000256" key="6">
    <source>
        <dbReference type="SAM" id="MobiDB-lite"/>
    </source>
</evidence>
<dbReference type="PROSITE" id="PS51404">
    <property type="entry name" value="DYP_PEROXIDASE"/>
    <property type="match status" value="1"/>
</dbReference>
<dbReference type="SUPFAM" id="SSF54909">
    <property type="entry name" value="Dimeric alpha+beta barrel"/>
    <property type="match status" value="1"/>
</dbReference>
<feature type="region of interest" description="Disordered" evidence="6">
    <location>
        <begin position="243"/>
        <end position="289"/>
    </location>
</feature>
<dbReference type="Pfam" id="PF21105">
    <property type="entry name" value="DyP_N"/>
    <property type="match status" value="1"/>
</dbReference>
<dbReference type="EMBL" id="LR728153">
    <property type="protein sequence ID" value="VWP00089.1"/>
    <property type="molecule type" value="Genomic_DNA"/>
</dbReference>
<organism evidence="8">
    <name type="scientific">Ganoderma boninense</name>
    <dbReference type="NCBI Taxonomy" id="34458"/>
    <lineage>
        <taxon>Eukaryota</taxon>
        <taxon>Fungi</taxon>
        <taxon>Dikarya</taxon>
        <taxon>Basidiomycota</taxon>
        <taxon>Agaricomycotina</taxon>
        <taxon>Agaricomycetes</taxon>
        <taxon>Polyporales</taxon>
        <taxon>Polyporaceae</taxon>
        <taxon>Ganoderma</taxon>
    </lineage>
</organism>
<evidence type="ECO:0000313" key="8">
    <source>
        <dbReference type="EMBL" id="VWP00089.1"/>
    </source>
</evidence>
<keyword evidence="3" id="KW-0479">Metal-binding</keyword>
<name>A0A5K1K313_9APHY</name>
<evidence type="ECO:0000256" key="2">
    <source>
        <dbReference type="ARBA" id="ARBA00022559"/>
    </source>
</evidence>
<dbReference type="GO" id="GO:0046872">
    <property type="term" value="F:metal ion binding"/>
    <property type="evidence" value="ECO:0007669"/>
    <property type="project" value="UniProtKB-KW"/>
</dbReference>
<dbReference type="InterPro" id="IPR049509">
    <property type="entry name" value="DyP_N"/>
</dbReference>
<dbReference type="AlphaFoldDB" id="A0A5K1K313"/>
<proteinExistence type="predicted"/>
<sequence length="297" mass="32211">MWGVNIACSHSGLAKMGIDNDIGNTALTGGQLADSKSLGDPGSRGNDDTFTPDWISQFKDLIHGVIIISGDSHLSVDAIHATVSCIFSVGFKPTLHEGLTLQGFGLRLLDGISQPAVKDFDTKPDPGQQTVRQGIILCGREHDVDLANTGQPFARPIWALDESFLSLRYLKQLVPEFNAFLEASVDPLHGLTADLVGARLMGRWKSDVTYYIKVRRRTCSPARQPGGWHGPCAAQRLLGVRPEQPGALPHPTVEIESATHPGDDGHHGVVSPAGVHDEPYTTQESYTDGRHRRITFL</sequence>